<evidence type="ECO:0000259" key="5">
    <source>
        <dbReference type="PROSITE" id="PS51194"/>
    </source>
</evidence>
<dbReference type="AlphaFoldDB" id="A0A5J5HMA9"/>
<evidence type="ECO:0000259" key="4">
    <source>
        <dbReference type="PROSITE" id="PS51192"/>
    </source>
</evidence>
<dbReference type="GO" id="GO:0043138">
    <property type="term" value="F:3'-5' DNA helicase activity"/>
    <property type="evidence" value="ECO:0007669"/>
    <property type="project" value="TreeGrafter"/>
</dbReference>
<reference evidence="6 7" key="1">
    <citation type="submission" date="2019-09" db="EMBL/GenBank/DDBJ databases">
        <title>Whole genome sequences of isolates from the Mars Exploration Rovers.</title>
        <authorList>
            <person name="Seuylemezian A."/>
            <person name="Vaishampayan P."/>
        </authorList>
    </citation>
    <scope>NUCLEOTIDE SEQUENCE [LARGE SCALE GENOMIC DNA]</scope>
    <source>
        <strain evidence="6 7">MER_TA_151</strain>
    </source>
</reference>
<dbReference type="PANTHER" id="PTHR30580">
    <property type="entry name" value="PRIMOSOMAL PROTEIN N"/>
    <property type="match status" value="1"/>
</dbReference>
<dbReference type="Proteomes" id="UP000326671">
    <property type="component" value="Unassembled WGS sequence"/>
</dbReference>
<evidence type="ECO:0000313" key="7">
    <source>
        <dbReference type="Proteomes" id="UP000326671"/>
    </source>
</evidence>
<dbReference type="Pfam" id="PF00270">
    <property type="entry name" value="DEAD"/>
    <property type="match status" value="1"/>
</dbReference>
<dbReference type="PANTHER" id="PTHR30580:SF1">
    <property type="entry name" value="COMF OPERON PROTEIN 1"/>
    <property type="match status" value="1"/>
</dbReference>
<dbReference type="OrthoDB" id="2077914at2"/>
<sequence>MKFSCKNGILIPDQLSPSQEHSSDSLPISKIETLPQAPPMNLHYSYNKDLQQLLSGKQLLLDDIPFSLQDIQSHYENGYLSYRKSIMIEKNKYTCVRCGNQQKHLFAAFPCARCGENCVYCRKCIMMGRTSTCSPLISWRGPDIPIECNEPPLHWTGTLSTGQGLASKAVVEAVQNTKSLLVWAVCGAGKTEVLFNGINTALLEGKRVCLATPRTDVVLELSPRLKKVFPDIAVATLYGGSEDRHLYAPLTIATTHQLLRFYHAFDVVILDEVDAFPYSVEEALQYCVEQARKRVSSMIYLTATPDEKWRKECKKGKRSYVTIPARFHRYSLPVPRFVWCGNWQKPLNKGKLPANVHKWITERIHDNQQALLFFPRIELMEKVLPLLKTIHPKIETVHAEDPKRKEKVQAMRNKEIPILLTTTILERGVTFPKLDVAVIGAEDRIFTESALVQIAGRVGRSSDFPSGDITFFHYGKTDSMVKARRQILSMNKEARGRGLIDD</sequence>
<keyword evidence="3" id="KW-0238">DNA-binding</keyword>
<dbReference type="FunFam" id="3.40.50.300:FF:001697">
    <property type="entry name" value="ComF operon protein 1"/>
    <property type="match status" value="1"/>
</dbReference>
<dbReference type="FunFam" id="3.40.50.300:FF:001736">
    <property type="entry name" value="COMF operon protein 1"/>
    <property type="match status" value="1"/>
</dbReference>
<dbReference type="EMBL" id="VYKL01000025">
    <property type="protein sequence ID" value="KAA9022062.1"/>
    <property type="molecule type" value="Genomic_DNA"/>
</dbReference>
<dbReference type="Pfam" id="PF00271">
    <property type="entry name" value="Helicase_C"/>
    <property type="match status" value="1"/>
</dbReference>
<evidence type="ECO:0000313" key="6">
    <source>
        <dbReference type="EMBL" id="KAA9022062.1"/>
    </source>
</evidence>
<dbReference type="GO" id="GO:0006270">
    <property type="term" value="P:DNA replication initiation"/>
    <property type="evidence" value="ECO:0007669"/>
    <property type="project" value="TreeGrafter"/>
</dbReference>
<gene>
    <name evidence="6" type="ORF">F4V44_16255</name>
</gene>
<keyword evidence="6" id="KW-0378">Hydrolase</keyword>
<dbReference type="PROSITE" id="PS51194">
    <property type="entry name" value="HELICASE_CTER"/>
    <property type="match status" value="1"/>
</dbReference>
<dbReference type="CDD" id="cd17925">
    <property type="entry name" value="DEXDc_ComFA"/>
    <property type="match status" value="1"/>
</dbReference>
<dbReference type="GO" id="GO:0006302">
    <property type="term" value="P:double-strand break repair"/>
    <property type="evidence" value="ECO:0007669"/>
    <property type="project" value="TreeGrafter"/>
</dbReference>
<dbReference type="InterPro" id="IPR027417">
    <property type="entry name" value="P-loop_NTPase"/>
</dbReference>
<feature type="domain" description="Helicase C-terminal" evidence="5">
    <location>
        <begin position="351"/>
        <end position="502"/>
    </location>
</feature>
<keyword evidence="1" id="KW-0547">Nucleotide-binding</keyword>
<dbReference type="GO" id="GO:0003677">
    <property type="term" value="F:DNA binding"/>
    <property type="evidence" value="ECO:0007669"/>
    <property type="project" value="UniProtKB-KW"/>
</dbReference>
<dbReference type="Gene3D" id="3.40.50.300">
    <property type="entry name" value="P-loop containing nucleotide triphosphate hydrolases"/>
    <property type="match status" value="2"/>
</dbReference>
<evidence type="ECO:0000256" key="2">
    <source>
        <dbReference type="ARBA" id="ARBA00022840"/>
    </source>
</evidence>
<dbReference type="GO" id="GO:0006310">
    <property type="term" value="P:DNA recombination"/>
    <property type="evidence" value="ECO:0007669"/>
    <property type="project" value="TreeGrafter"/>
</dbReference>
<keyword evidence="2" id="KW-0067">ATP-binding</keyword>
<keyword evidence="6" id="KW-0347">Helicase</keyword>
<dbReference type="InterPro" id="IPR001650">
    <property type="entry name" value="Helicase_C-like"/>
</dbReference>
<proteinExistence type="predicted"/>
<comment type="caution">
    <text evidence="6">The sequence shown here is derived from an EMBL/GenBank/DDBJ whole genome shotgun (WGS) entry which is preliminary data.</text>
</comment>
<dbReference type="InterPro" id="IPR014001">
    <property type="entry name" value="Helicase_ATP-bd"/>
</dbReference>
<feature type="domain" description="Helicase ATP-binding" evidence="4">
    <location>
        <begin position="171"/>
        <end position="323"/>
    </location>
</feature>
<accession>A0A5J5HMA9</accession>
<evidence type="ECO:0000256" key="3">
    <source>
        <dbReference type="ARBA" id="ARBA00023125"/>
    </source>
</evidence>
<dbReference type="GO" id="GO:0005524">
    <property type="term" value="F:ATP binding"/>
    <property type="evidence" value="ECO:0007669"/>
    <property type="project" value="UniProtKB-KW"/>
</dbReference>
<dbReference type="InterPro" id="IPR011545">
    <property type="entry name" value="DEAD/DEAH_box_helicase_dom"/>
</dbReference>
<dbReference type="SMART" id="SM00487">
    <property type="entry name" value="DEXDc"/>
    <property type="match status" value="1"/>
</dbReference>
<dbReference type="RefSeq" id="WP_150441057.1">
    <property type="nucleotide sequence ID" value="NZ_VYKL01000025.1"/>
</dbReference>
<protein>
    <submittedName>
        <fullName evidence="6">DEAD/DEAH box helicase</fullName>
    </submittedName>
</protein>
<organism evidence="6 7">
    <name type="scientific">Niallia endozanthoxylica</name>
    <dbReference type="NCBI Taxonomy" id="2036016"/>
    <lineage>
        <taxon>Bacteria</taxon>
        <taxon>Bacillati</taxon>
        <taxon>Bacillota</taxon>
        <taxon>Bacilli</taxon>
        <taxon>Bacillales</taxon>
        <taxon>Bacillaceae</taxon>
        <taxon>Niallia</taxon>
    </lineage>
</organism>
<evidence type="ECO:0000256" key="1">
    <source>
        <dbReference type="ARBA" id="ARBA00022741"/>
    </source>
</evidence>
<name>A0A5J5HMA9_9BACI</name>
<dbReference type="PROSITE" id="PS51192">
    <property type="entry name" value="HELICASE_ATP_BIND_1"/>
    <property type="match status" value="1"/>
</dbReference>
<keyword evidence="7" id="KW-1185">Reference proteome</keyword>
<dbReference type="SMART" id="SM00490">
    <property type="entry name" value="HELICc"/>
    <property type="match status" value="1"/>
</dbReference>
<dbReference type="SUPFAM" id="SSF52540">
    <property type="entry name" value="P-loop containing nucleoside triphosphate hydrolases"/>
    <property type="match status" value="1"/>
</dbReference>